<dbReference type="OrthoDB" id="5771733at2"/>
<dbReference type="PATRIC" id="fig|1137280.3.peg.327"/>
<dbReference type="HAMAP" id="MF_00715">
    <property type="entry name" value="SlyX"/>
    <property type="match status" value="1"/>
</dbReference>
<evidence type="ECO:0000313" key="4">
    <source>
        <dbReference type="Proteomes" id="UP000035057"/>
    </source>
</evidence>
<protein>
    <recommendedName>
        <fullName evidence="1">Protein SlyX homolog</fullName>
    </recommendedName>
</protein>
<dbReference type="PANTHER" id="PTHR36508">
    <property type="entry name" value="PROTEIN SLYX"/>
    <property type="match status" value="1"/>
</dbReference>
<dbReference type="RefSeq" id="WP_036128152.1">
    <property type="nucleotide sequence ID" value="NZ_ANIE01000002.1"/>
</dbReference>
<dbReference type="Pfam" id="PF04102">
    <property type="entry name" value="SlyX"/>
    <property type="match status" value="1"/>
</dbReference>
<name>A0A072N5F1_9GAMM</name>
<evidence type="ECO:0000313" key="3">
    <source>
        <dbReference type="EMBL" id="KEF32949.1"/>
    </source>
</evidence>
<organism evidence="3 4">
    <name type="scientific">Marinobacter nitratireducens</name>
    <dbReference type="NCBI Taxonomy" id="1137280"/>
    <lineage>
        <taxon>Bacteria</taxon>
        <taxon>Pseudomonadati</taxon>
        <taxon>Pseudomonadota</taxon>
        <taxon>Gammaproteobacteria</taxon>
        <taxon>Pseudomonadales</taxon>
        <taxon>Marinobacteraceae</taxon>
        <taxon>Marinobacter</taxon>
    </lineage>
</organism>
<sequence>MTQKDLETRMDELEMRVAFQDDLINTLSEQVAKQELELRELWEAKQLLHKQLKEVSPSNIRREEEETPPPHY</sequence>
<dbReference type="STRING" id="1137280.D777_00511"/>
<evidence type="ECO:0000256" key="2">
    <source>
        <dbReference type="SAM" id="MobiDB-lite"/>
    </source>
</evidence>
<accession>A0A072N5F1</accession>
<dbReference type="PANTHER" id="PTHR36508:SF1">
    <property type="entry name" value="PROTEIN SLYX"/>
    <property type="match status" value="1"/>
</dbReference>
<dbReference type="InterPro" id="IPR007236">
    <property type="entry name" value="SlyX"/>
</dbReference>
<reference evidence="3 4" key="1">
    <citation type="submission" date="2012-12" db="EMBL/GenBank/DDBJ databases">
        <title>Genome assembly of Marinobacter sp. AK21.</title>
        <authorList>
            <person name="Khatri I."/>
            <person name="Kumar R."/>
            <person name="Vaidya B."/>
            <person name="Subramanian S."/>
            <person name="Pinnaka A."/>
        </authorList>
    </citation>
    <scope>NUCLEOTIDE SEQUENCE [LARGE SCALE GENOMIC DNA]</scope>
    <source>
        <strain evidence="3 4">AK21</strain>
    </source>
</reference>
<keyword evidence="4" id="KW-1185">Reference proteome</keyword>
<dbReference type="Gene3D" id="1.20.5.300">
    <property type="match status" value="1"/>
</dbReference>
<proteinExistence type="inferred from homology"/>
<evidence type="ECO:0000256" key="1">
    <source>
        <dbReference type="HAMAP-Rule" id="MF_00715"/>
    </source>
</evidence>
<feature type="region of interest" description="Disordered" evidence="2">
    <location>
        <begin position="53"/>
        <end position="72"/>
    </location>
</feature>
<dbReference type="AlphaFoldDB" id="A0A072N5F1"/>
<dbReference type="Proteomes" id="UP000035057">
    <property type="component" value="Unassembled WGS sequence"/>
</dbReference>
<gene>
    <name evidence="1" type="primary">slyX</name>
    <name evidence="3" type="ORF">D777_00511</name>
</gene>
<comment type="similarity">
    <text evidence="1">Belongs to the SlyX family.</text>
</comment>
<dbReference type="EMBL" id="ANIE01000002">
    <property type="protein sequence ID" value="KEF32949.1"/>
    <property type="molecule type" value="Genomic_DNA"/>
</dbReference>
<comment type="caution">
    <text evidence="3">The sequence shown here is derived from an EMBL/GenBank/DDBJ whole genome shotgun (WGS) entry which is preliminary data.</text>
</comment>